<dbReference type="AlphaFoldDB" id="A0A4P6UPU4"/>
<sequence length="125" mass="14926">METMDEHMREQIALFRFGLIAPLLNEQVDPKSYLTEMANRIHEMPYYGEKRIAAKTIQDWYLRYRKMGFEGLKPKKRSDRGHSRKLSPEDEDYILAMRKKFPQVPVTVFYQQLVHQGEINVVNHL</sequence>
<reference evidence="1 2" key="1">
    <citation type="submission" date="2019-02" db="EMBL/GenBank/DDBJ databases">
        <title>Ureibacillus thermophilus.</title>
        <authorList>
            <person name="Sunny J.S."/>
            <person name="Natarajan A."/>
            <person name="Saleena L.M."/>
        </authorList>
    </citation>
    <scope>NUCLEOTIDE SEQUENCE [LARGE SCALE GENOMIC DNA]</scope>
    <source>
        <strain evidence="1 2">LM102</strain>
    </source>
</reference>
<evidence type="ECO:0000313" key="2">
    <source>
        <dbReference type="Proteomes" id="UP000291151"/>
    </source>
</evidence>
<dbReference type="InterPro" id="IPR009057">
    <property type="entry name" value="Homeodomain-like_sf"/>
</dbReference>
<accession>A0A4P6UPU4</accession>
<keyword evidence="2" id="KW-1185">Reference proteome</keyword>
<protein>
    <submittedName>
        <fullName evidence="1">Helix-turn-helix domain-containing protein</fullName>
    </submittedName>
</protein>
<dbReference type="KEGG" id="uth:DKZ56_05025"/>
<name>A0A4P6UPU4_9BACL</name>
<dbReference type="Proteomes" id="UP000291151">
    <property type="component" value="Chromosome"/>
</dbReference>
<proteinExistence type="predicted"/>
<evidence type="ECO:0000313" key="1">
    <source>
        <dbReference type="EMBL" id="QBK25279.1"/>
    </source>
</evidence>
<dbReference type="Pfam" id="PF13565">
    <property type="entry name" value="HTH_32"/>
    <property type="match status" value="1"/>
</dbReference>
<gene>
    <name evidence="1" type="ORF">DKZ56_05025</name>
</gene>
<dbReference type="EMBL" id="CP036528">
    <property type="protein sequence ID" value="QBK25279.1"/>
    <property type="molecule type" value="Genomic_DNA"/>
</dbReference>
<organism evidence="1 2">
    <name type="scientific">Ureibacillus thermophilus</name>
    <dbReference type="NCBI Taxonomy" id="367743"/>
    <lineage>
        <taxon>Bacteria</taxon>
        <taxon>Bacillati</taxon>
        <taxon>Bacillota</taxon>
        <taxon>Bacilli</taxon>
        <taxon>Bacillales</taxon>
        <taxon>Caryophanaceae</taxon>
        <taxon>Ureibacillus</taxon>
    </lineage>
</organism>
<dbReference type="SUPFAM" id="SSF46689">
    <property type="entry name" value="Homeodomain-like"/>
    <property type="match status" value="1"/>
</dbReference>